<name>A0A3M2SMV2_9HYPO</name>
<reference evidence="2 3" key="1">
    <citation type="submission" date="2017-06" db="EMBL/GenBank/DDBJ databases">
        <title>Comparative genomic analysis of Ambrosia Fusariam Clade fungi.</title>
        <authorList>
            <person name="Stajich J.E."/>
            <person name="Carrillo J."/>
            <person name="Kijimoto T."/>
            <person name="Eskalen A."/>
            <person name="O'Donnell K."/>
            <person name="Kasson M."/>
        </authorList>
    </citation>
    <scope>NUCLEOTIDE SEQUENCE [LARGE SCALE GENOMIC DNA]</scope>
    <source>
        <strain evidence="2">UCR3666</strain>
    </source>
</reference>
<dbReference type="AlphaFoldDB" id="A0A3M2SMV2"/>
<proteinExistence type="predicted"/>
<evidence type="ECO:0000313" key="3">
    <source>
        <dbReference type="Proteomes" id="UP000277212"/>
    </source>
</evidence>
<dbReference type="EMBL" id="NKUJ01000014">
    <property type="protein sequence ID" value="RMJ18868.1"/>
    <property type="molecule type" value="Genomic_DNA"/>
</dbReference>
<comment type="caution">
    <text evidence="2">The sequence shown here is derived from an EMBL/GenBank/DDBJ whole genome shotgun (WGS) entry which is preliminary data.</text>
</comment>
<feature type="compositionally biased region" description="Polar residues" evidence="1">
    <location>
        <begin position="1"/>
        <end position="35"/>
    </location>
</feature>
<protein>
    <submittedName>
        <fullName evidence="2">Uncharacterized protein</fullName>
    </submittedName>
</protein>
<evidence type="ECO:0000313" key="2">
    <source>
        <dbReference type="EMBL" id="RMJ18868.1"/>
    </source>
</evidence>
<accession>A0A3M2SMV2</accession>
<keyword evidence="3" id="KW-1185">Reference proteome</keyword>
<dbReference type="Proteomes" id="UP000277212">
    <property type="component" value="Unassembled WGS sequence"/>
</dbReference>
<feature type="region of interest" description="Disordered" evidence="1">
    <location>
        <begin position="1"/>
        <end position="95"/>
    </location>
</feature>
<organism evidence="2 3">
    <name type="scientific">Fusarium kuroshium</name>
    <dbReference type="NCBI Taxonomy" id="2010991"/>
    <lineage>
        <taxon>Eukaryota</taxon>
        <taxon>Fungi</taxon>
        <taxon>Dikarya</taxon>
        <taxon>Ascomycota</taxon>
        <taxon>Pezizomycotina</taxon>
        <taxon>Sordariomycetes</taxon>
        <taxon>Hypocreomycetidae</taxon>
        <taxon>Hypocreales</taxon>
        <taxon>Nectriaceae</taxon>
        <taxon>Fusarium</taxon>
        <taxon>Fusarium solani species complex</taxon>
    </lineage>
</organism>
<evidence type="ECO:0000256" key="1">
    <source>
        <dbReference type="SAM" id="MobiDB-lite"/>
    </source>
</evidence>
<gene>
    <name evidence="2" type="ORF">CDV36_001445</name>
</gene>
<sequence length="95" mass="10570">MRTARSQTLLRHQYVYNSNTSKPKSSIRSLNSLPSTHPHPPINNKPLKSHSPPPHTIRPSPQHLLRRPIHMPRLARSSGEIRSGGSPSKGFALAD</sequence>